<gene>
    <name evidence="2" type="ORF">EYC84_007702</name>
</gene>
<organism evidence="2 3">
    <name type="scientific">Monilinia fructicola</name>
    <name type="common">Brown rot fungus</name>
    <name type="synonym">Ciboria fructicola</name>
    <dbReference type="NCBI Taxonomy" id="38448"/>
    <lineage>
        <taxon>Eukaryota</taxon>
        <taxon>Fungi</taxon>
        <taxon>Dikarya</taxon>
        <taxon>Ascomycota</taxon>
        <taxon>Pezizomycotina</taxon>
        <taxon>Leotiomycetes</taxon>
        <taxon>Helotiales</taxon>
        <taxon>Sclerotiniaceae</taxon>
        <taxon>Monilinia</taxon>
    </lineage>
</organism>
<evidence type="ECO:0000313" key="2">
    <source>
        <dbReference type="EMBL" id="KAA8568701.1"/>
    </source>
</evidence>
<protein>
    <submittedName>
        <fullName evidence="2">Uncharacterized protein</fullName>
    </submittedName>
</protein>
<keyword evidence="1" id="KW-0812">Transmembrane</keyword>
<name>A0A5M9JHC6_MONFR</name>
<keyword evidence="1" id="KW-0472">Membrane</keyword>
<accession>A0A5M9JHC6</accession>
<proteinExistence type="predicted"/>
<keyword evidence="3" id="KW-1185">Reference proteome</keyword>
<keyword evidence="1" id="KW-1133">Transmembrane helix</keyword>
<comment type="caution">
    <text evidence="2">The sequence shown here is derived from an EMBL/GenBank/DDBJ whole genome shotgun (WGS) entry which is preliminary data.</text>
</comment>
<evidence type="ECO:0000256" key="1">
    <source>
        <dbReference type="SAM" id="Phobius"/>
    </source>
</evidence>
<dbReference type="EMBL" id="VICG01000009">
    <property type="protein sequence ID" value="KAA8568701.1"/>
    <property type="molecule type" value="Genomic_DNA"/>
</dbReference>
<dbReference type="Proteomes" id="UP000322873">
    <property type="component" value="Unassembled WGS sequence"/>
</dbReference>
<feature type="transmembrane region" description="Helical" evidence="1">
    <location>
        <begin position="65"/>
        <end position="88"/>
    </location>
</feature>
<reference evidence="2 3" key="1">
    <citation type="submission" date="2019-06" db="EMBL/GenBank/DDBJ databases">
        <title>Genome Sequence of the Brown Rot Fungal Pathogen Monilinia fructicola.</title>
        <authorList>
            <person name="De Miccolis Angelini R.M."/>
            <person name="Landi L."/>
            <person name="Abate D."/>
            <person name="Pollastro S."/>
            <person name="Romanazzi G."/>
            <person name="Faretra F."/>
        </authorList>
    </citation>
    <scope>NUCLEOTIDE SEQUENCE [LARGE SCALE GENOMIC DNA]</scope>
    <source>
        <strain evidence="2 3">Mfrc123</strain>
    </source>
</reference>
<sequence length="105" mass="12248">MIKKSWNRASKCFKNNPPVGPAICDERKIWLNRSCGRMVSWKSKPNLAALKKTKRERKKKVNKKIGILLCICEECKLLFLLIIKYGLFPGYHLFARSLMSMMVKM</sequence>
<dbReference type="AlphaFoldDB" id="A0A5M9JHC6"/>
<evidence type="ECO:0000313" key="3">
    <source>
        <dbReference type="Proteomes" id="UP000322873"/>
    </source>
</evidence>